<dbReference type="Proteomes" id="UP000286271">
    <property type="component" value="Unassembled WGS sequence"/>
</dbReference>
<sequence>MKINATNIKKGLRYLKHYGFKEFLIRLEEKQEQEAVPYDEWFQKMKATEQELQQQKKESRKWKNAPKISVVVPLYQTPEKFLCEMIVSVQASSYENWELCLADGTPNDHSGIGDEKVNDLFTIVEEYQKKDCTITGKEKSRIVYKKLEQNEGIAGNTNQAIAMADGDYVAFLDHDDVITPDALYEMAEKIVAVQGEENIPDMLYSDEDKTDGEMTKYMDPHFKPDFNLDLLRSNNYITHFLVVSRVLLEKVGGIRSDYDGAQDYDFVLRCVEQAKRIEHVAKILYHWRVHELSTAGGGGTKDYAADAGKRALEAHLSRLGIAASVEKTQYFGFYRVKYELLSRPLVSIIIPNKDEVESLDKCLGAIKKTTYTNYEVIIVENNSEKEETFSYYKKIESNQVHVVYYPDKFNYSKLNNFGVAHAKGDFYVLMNNDIEVLQENWMEQMLSNCEREEVGIVGARLYYPDNTIQHAGLVIGIGGSLRGIGANLYQGMRRERSGYLHRAAFQMNYSAVTAALMMVKKEVYEKAGGFEEELSVAFNDVDFCLRVRNIGYLIVYDPLVEAYHYESKSRGAEDSPEKVARFQAEIEFMRNRWEDFLKKGDPNYNIHFSRVRADYSLGDPEMILRQNRK</sequence>
<organism evidence="3 4">
    <name type="scientific">Roseburia inulinivorans</name>
    <dbReference type="NCBI Taxonomy" id="360807"/>
    <lineage>
        <taxon>Bacteria</taxon>
        <taxon>Bacillati</taxon>
        <taxon>Bacillota</taxon>
        <taxon>Clostridia</taxon>
        <taxon>Lachnospirales</taxon>
        <taxon>Lachnospiraceae</taxon>
        <taxon>Roseburia</taxon>
    </lineage>
</organism>
<comment type="caution">
    <text evidence="3">The sequence shown here is derived from an EMBL/GenBank/DDBJ whole genome shotgun (WGS) entry which is preliminary data.</text>
</comment>
<dbReference type="PANTHER" id="PTHR43179">
    <property type="entry name" value="RHAMNOSYLTRANSFERASE WBBL"/>
    <property type="match status" value="1"/>
</dbReference>
<dbReference type="AlphaFoldDB" id="A0A414LYC2"/>
<feature type="domain" description="Glycosyltransferase 2-like" evidence="2">
    <location>
        <begin position="347"/>
        <end position="467"/>
    </location>
</feature>
<reference evidence="3 4" key="1">
    <citation type="submission" date="2018-08" db="EMBL/GenBank/DDBJ databases">
        <title>A genome reference for cultivated species of the human gut microbiota.</title>
        <authorList>
            <person name="Zou Y."/>
            <person name="Xue W."/>
            <person name="Luo G."/>
        </authorList>
    </citation>
    <scope>NUCLEOTIDE SEQUENCE [LARGE SCALE GENOMIC DNA]</scope>
    <source>
        <strain evidence="3 4">AM27-11</strain>
    </source>
</reference>
<name>A0A414LYC2_9FIRM</name>
<evidence type="ECO:0000256" key="1">
    <source>
        <dbReference type="SAM" id="Coils"/>
    </source>
</evidence>
<dbReference type="GO" id="GO:0016757">
    <property type="term" value="F:glycosyltransferase activity"/>
    <property type="evidence" value="ECO:0007669"/>
    <property type="project" value="UniProtKB-KW"/>
</dbReference>
<gene>
    <name evidence="3" type="ORF">DW707_01900</name>
</gene>
<dbReference type="CDD" id="cd04184">
    <property type="entry name" value="GT2_RfbC_Mx_like"/>
    <property type="match status" value="1"/>
</dbReference>
<dbReference type="InterPro" id="IPR029044">
    <property type="entry name" value="Nucleotide-diphossugar_trans"/>
</dbReference>
<dbReference type="Gene3D" id="3.90.550.10">
    <property type="entry name" value="Spore Coat Polysaccharide Biosynthesis Protein SpsA, Chain A"/>
    <property type="match status" value="2"/>
</dbReference>
<dbReference type="InterPro" id="IPR001173">
    <property type="entry name" value="Glyco_trans_2-like"/>
</dbReference>
<dbReference type="CDD" id="cd04186">
    <property type="entry name" value="GT_2_like_c"/>
    <property type="match status" value="1"/>
</dbReference>
<evidence type="ECO:0000313" key="3">
    <source>
        <dbReference type="EMBL" id="RHE99981.1"/>
    </source>
</evidence>
<dbReference type="Pfam" id="PF00535">
    <property type="entry name" value="Glycos_transf_2"/>
    <property type="match status" value="2"/>
</dbReference>
<feature type="domain" description="Glycosyltransferase 2-like" evidence="2">
    <location>
        <begin position="69"/>
        <end position="248"/>
    </location>
</feature>
<feature type="coiled-coil region" evidence="1">
    <location>
        <begin position="38"/>
        <end position="65"/>
    </location>
</feature>
<dbReference type="PANTHER" id="PTHR43179:SF7">
    <property type="entry name" value="RHAMNOSYLTRANSFERASE WBBL"/>
    <property type="match status" value="1"/>
</dbReference>
<keyword evidence="3" id="KW-0808">Transferase</keyword>
<dbReference type="SUPFAM" id="SSF53448">
    <property type="entry name" value="Nucleotide-diphospho-sugar transferases"/>
    <property type="match status" value="2"/>
</dbReference>
<evidence type="ECO:0000259" key="2">
    <source>
        <dbReference type="Pfam" id="PF00535"/>
    </source>
</evidence>
<accession>A0A414LYC2</accession>
<dbReference type="EMBL" id="QSKW01000002">
    <property type="protein sequence ID" value="RHE99981.1"/>
    <property type="molecule type" value="Genomic_DNA"/>
</dbReference>
<dbReference type="RefSeq" id="WP_118929682.1">
    <property type="nucleotide sequence ID" value="NZ_QSKW01000002.1"/>
</dbReference>
<protein>
    <submittedName>
        <fullName evidence="3">Glycosyltransferase family 2 protein</fullName>
    </submittedName>
</protein>
<evidence type="ECO:0000313" key="4">
    <source>
        <dbReference type="Proteomes" id="UP000286271"/>
    </source>
</evidence>
<keyword evidence="1" id="KW-0175">Coiled coil</keyword>
<proteinExistence type="predicted"/>